<reference evidence="10" key="1">
    <citation type="submission" date="2021-05" db="EMBL/GenBank/DDBJ databases">
        <authorList>
            <person name="Chen Y.-M."/>
            <person name="Zhang Y.-Z."/>
        </authorList>
    </citation>
    <scope>NUCLEOTIDE SEQUENCE</scope>
    <source>
        <strain evidence="10">375R-k141_511705</strain>
    </source>
</reference>
<evidence type="ECO:0000256" key="5">
    <source>
        <dbReference type="ARBA" id="ARBA00022741"/>
    </source>
</evidence>
<proteinExistence type="predicted"/>
<protein>
    <recommendedName>
        <fullName evidence="1">RNA-directed RNA polymerase</fullName>
        <ecNumber evidence="1">2.7.7.48</ecNumber>
    </recommendedName>
    <alternativeName>
        <fullName evidence="7">RNA replicase beta chain</fullName>
    </alternativeName>
</protein>
<evidence type="ECO:0000256" key="1">
    <source>
        <dbReference type="ARBA" id="ARBA00012494"/>
    </source>
</evidence>
<evidence type="ECO:0000259" key="9">
    <source>
        <dbReference type="PROSITE" id="PS50522"/>
    </source>
</evidence>
<keyword evidence="5" id="KW-0547">Nucleotide-binding</keyword>
<dbReference type="EMBL" id="MZ679749">
    <property type="protein sequence ID" value="UJQ85693.1"/>
    <property type="molecule type" value="Genomic_RNA"/>
</dbReference>
<evidence type="ECO:0000256" key="3">
    <source>
        <dbReference type="ARBA" id="ARBA00022679"/>
    </source>
</evidence>
<keyword evidence="2" id="KW-0696">RNA-directed RNA polymerase</keyword>
<name>A0ABY3SU55_9VIRU</name>
<dbReference type="InterPro" id="IPR043502">
    <property type="entry name" value="DNA/RNA_pol_sf"/>
</dbReference>
<keyword evidence="4" id="KW-0548">Nucleotidyltransferase</keyword>
<dbReference type="SUPFAM" id="SSF56672">
    <property type="entry name" value="DNA/RNA polymerases"/>
    <property type="match status" value="1"/>
</dbReference>
<evidence type="ECO:0000256" key="7">
    <source>
        <dbReference type="ARBA" id="ARBA00030248"/>
    </source>
</evidence>
<sequence>MHCSESALLHDLLSSELGTLPQATLPDRRVDGVVKDPTTFAKEYLMYNLVRKREPFVNKADVPTSVLRDSLTAFAEAEHQCLVINTYGSMWSPIVKDDTVFFAKVLHLARQWIADTLVDVWPKWDDARYTSGASRNCSRSRSLAPLKWVGVGDRNSKQLSATPLALRIAETYIAPTYAQNWARKGYEIVSDSKFDFVQKTAKAVRFMAMEPEINMLTQKCVGDAIRFALLQRGINLNSQLLNQQLAMLGSIFGTRATLDQTSASDCIAVLMANMLPKRYKEWVLDTRTPYTTVDNHTHKLQKIATMGNGFIFELQSLIFAAFTFACTALTGGRECDIAIYGDDIVCSSCTAPSLMRSLEFYGLIPNMTKSFWDVTEPFRESCGKHYFAGRDVTPFFIKKSLDTLQAKFRAYNGLRYWSERTGIKIPDTLRYLVSLIDKKDRVLVPPSYSIDSGLHFPVSDCIFPIVRLSHGQSRARFKYWRAYTYDVTRLLNDNVRYQDWLLDPPPAIISLKLWDVALRKICLRPRSRVGVRQVLPGIPREVRRYCVGLPDDRVYRWSDSSIARSEIP</sequence>
<dbReference type="PROSITE" id="PS50522">
    <property type="entry name" value="RDRP_PHAGE"/>
    <property type="match status" value="1"/>
</dbReference>
<evidence type="ECO:0000313" key="11">
    <source>
        <dbReference type="Proteomes" id="UP001057840"/>
    </source>
</evidence>
<dbReference type="InterPro" id="IPR007096">
    <property type="entry name" value="RNA-dir_Rpol_cat_phage"/>
</dbReference>
<evidence type="ECO:0000256" key="6">
    <source>
        <dbReference type="ARBA" id="ARBA00022953"/>
    </source>
</evidence>
<dbReference type="Pfam" id="PF03431">
    <property type="entry name" value="RNA_replicase_B"/>
    <property type="match status" value="1"/>
</dbReference>
<keyword evidence="6" id="KW-0693">Viral RNA replication</keyword>
<evidence type="ECO:0000256" key="4">
    <source>
        <dbReference type="ARBA" id="ARBA00022695"/>
    </source>
</evidence>
<keyword evidence="11" id="KW-1185">Reference proteome</keyword>
<keyword evidence="3" id="KW-0808">Transferase</keyword>
<reference evidence="10" key="2">
    <citation type="journal article" date="2022" name="Nat. Microbiol.">
        <title>RNA viromes from terrestrial sites across China expand environmental viral diversity.</title>
        <authorList>
            <person name="Chiapello M."/>
            <person name="Rodriguez-Romero J."/>
            <person name="Ayllon M.A."/>
            <person name="Turina M."/>
        </authorList>
    </citation>
    <scope>NUCLEOTIDE SEQUENCE</scope>
    <source>
        <strain evidence="10">375R-k141_511705</strain>
    </source>
</reference>
<dbReference type="Proteomes" id="UP001057840">
    <property type="component" value="Segment"/>
</dbReference>
<organism evidence="10 11">
    <name type="scientific">Leviviridae sp</name>
    <dbReference type="NCBI Taxonomy" id="2027243"/>
    <lineage>
        <taxon>Viruses</taxon>
        <taxon>Riboviria</taxon>
        <taxon>Orthornavirae</taxon>
        <taxon>Lenarviricota</taxon>
        <taxon>Leviviricetes</taxon>
        <taxon>Norzivirales</taxon>
        <taxon>Fiersviridae</taxon>
    </lineage>
</organism>
<evidence type="ECO:0000313" key="10">
    <source>
        <dbReference type="EMBL" id="UJQ85693.1"/>
    </source>
</evidence>
<evidence type="ECO:0000256" key="8">
    <source>
        <dbReference type="ARBA" id="ARBA00048744"/>
    </source>
</evidence>
<evidence type="ECO:0000256" key="2">
    <source>
        <dbReference type="ARBA" id="ARBA00022484"/>
    </source>
</evidence>
<dbReference type="EC" id="2.7.7.48" evidence="1"/>
<feature type="domain" description="RdRp catalytic" evidence="9">
    <location>
        <begin position="244"/>
        <end position="374"/>
    </location>
</feature>
<dbReference type="InterPro" id="IPR005093">
    <property type="entry name" value="RNArep_beta"/>
</dbReference>
<accession>A0ABY3SU55</accession>
<comment type="catalytic activity">
    <reaction evidence="8">
        <text>RNA(n) + a ribonucleoside 5'-triphosphate = RNA(n+1) + diphosphate</text>
        <dbReference type="Rhea" id="RHEA:21248"/>
        <dbReference type="Rhea" id="RHEA-COMP:14527"/>
        <dbReference type="Rhea" id="RHEA-COMP:17342"/>
        <dbReference type="ChEBI" id="CHEBI:33019"/>
        <dbReference type="ChEBI" id="CHEBI:61557"/>
        <dbReference type="ChEBI" id="CHEBI:140395"/>
        <dbReference type="EC" id="2.7.7.48"/>
    </reaction>
</comment>